<sequence>MRPLSSVLALAAVLACAPEATSPCYAPASYSYRGEVRSVGQLPGVAYRVLALPGGRALAITADLDQSPYRFEAFTIDPAGGAVESAAAWQSDLGEVIRLDDGRIMFFEDFACRYFLIDLDEPATVTPRTCDFEDMRVTLLWQASGAEVLLFGEYFGGGSGGGAVFSLDLATDKVTRLATQPTEHAFGTPPREPFPLCDGRLVFPHTMLDGGDFIDDAPAVHYYDPAEKELTSLDLSFAPERAAQLDAKTALLLGHDDDRALLAQLLDLEAGTLRPLTAPDEELDTMFDDTVVGLADGTALVTGEDGAILVFSPETERFAPQSARFAGAARHLLRLSTGPVLAFTDADNQIDIYE</sequence>
<proteinExistence type="predicted"/>
<accession>A0ABS7TXT7</accession>
<reference evidence="1" key="1">
    <citation type="submission" date="2021-08" db="EMBL/GenBank/DDBJ databases">
        <authorList>
            <person name="Stevens D.C."/>
        </authorList>
    </citation>
    <scope>NUCLEOTIDE SEQUENCE</scope>
    <source>
        <strain evidence="1">DSM 53165</strain>
    </source>
</reference>
<evidence type="ECO:0000313" key="1">
    <source>
        <dbReference type="EMBL" id="MBZ5712960.1"/>
    </source>
</evidence>
<comment type="caution">
    <text evidence="1">The sequence shown here is derived from an EMBL/GenBank/DDBJ whole genome shotgun (WGS) entry which is preliminary data.</text>
</comment>
<keyword evidence="2" id="KW-1185">Reference proteome</keyword>
<protein>
    <recommendedName>
        <fullName evidence="3">Lipoprotein</fullName>
    </recommendedName>
</protein>
<dbReference type="Proteomes" id="UP001139031">
    <property type="component" value="Unassembled WGS sequence"/>
</dbReference>
<dbReference type="RefSeq" id="WP_224194714.1">
    <property type="nucleotide sequence ID" value="NZ_JAIRAU010000037.1"/>
</dbReference>
<evidence type="ECO:0008006" key="3">
    <source>
        <dbReference type="Google" id="ProtNLM"/>
    </source>
</evidence>
<dbReference type="PROSITE" id="PS51257">
    <property type="entry name" value="PROKAR_LIPOPROTEIN"/>
    <property type="match status" value="1"/>
</dbReference>
<organism evidence="1 2">
    <name type="scientific">Nannocystis pusilla</name>
    <dbReference type="NCBI Taxonomy" id="889268"/>
    <lineage>
        <taxon>Bacteria</taxon>
        <taxon>Pseudomonadati</taxon>
        <taxon>Myxococcota</taxon>
        <taxon>Polyangia</taxon>
        <taxon>Nannocystales</taxon>
        <taxon>Nannocystaceae</taxon>
        <taxon>Nannocystis</taxon>
    </lineage>
</organism>
<gene>
    <name evidence="1" type="ORF">K7C98_27290</name>
</gene>
<name>A0ABS7TXT7_9BACT</name>
<evidence type="ECO:0000313" key="2">
    <source>
        <dbReference type="Proteomes" id="UP001139031"/>
    </source>
</evidence>
<dbReference type="EMBL" id="JAIRAU010000037">
    <property type="protein sequence ID" value="MBZ5712960.1"/>
    <property type="molecule type" value="Genomic_DNA"/>
</dbReference>
<dbReference type="SUPFAM" id="SSF69304">
    <property type="entry name" value="Tricorn protease N-terminal domain"/>
    <property type="match status" value="1"/>
</dbReference>